<feature type="transmembrane region" description="Helical" evidence="7">
    <location>
        <begin position="119"/>
        <end position="137"/>
    </location>
</feature>
<evidence type="ECO:0000256" key="5">
    <source>
        <dbReference type="ARBA" id="ARBA00022989"/>
    </source>
</evidence>
<comment type="similarity">
    <text evidence="2">Belongs to the cation diffusion facilitator (CDF) transporter (TC 2.A.4) family.</text>
</comment>
<dbReference type="InterPro" id="IPR002524">
    <property type="entry name" value="Cation_efflux"/>
</dbReference>
<dbReference type="Pfam" id="PF16916">
    <property type="entry name" value="ZT_dimer"/>
    <property type="match status" value="1"/>
</dbReference>
<feature type="domain" description="Cation efflux protein transmembrane" evidence="8">
    <location>
        <begin position="13"/>
        <end position="207"/>
    </location>
</feature>
<dbReference type="OrthoDB" id="9806522at2"/>
<organism evidence="10 11">
    <name type="scientific">Paraclostridium sordellii</name>
    <name type="common">Clostridium sordellii</name>
    <dbReference type="NCBI Taxonomy" id="1505"/>
    <lineage>
        <taxon>Bacteria</taxon>
        <taxon>Bacillati</taxon>
        <taxon>Bacillota</taxon>
        <taxon>Clostridia</taxon>
        <taxon>Peptostreptococcales</taxon>
        <taxon>Peptostreptococcaceae</taxon>
        <taxon>Paraclostridium</taxon>
    </lineage>
</organism>
<dbReference type="SUPFAM" id="SSF161111">
    <property type="entry name" value="Cation efflux protein transmembrane domain-like"/>
    <property type="match status" value="1"/>
</dbReference>
<dbReference type="GO" id="GO:0015086">
    <property type="term" value="F:cadmium ion transmembrane transporter activity"/>
    <property type="evidence" value="ECO:0007669"/>
    <property type="project" value="TreeGrafter"/>
</dbReference>
<dbReference type="EMBL" id="CEKZ01000003">
    <property type="protein sequence ID" value="CEQ04253.1"/>
    <property type="molecule type" value="Genomic_DNA"/>
</dbReference>
<dbReference type="InterPro" id="IPR050291">
    <property type="entry name" value="CDF_Transporter"/>
</dbReference>
<dbReference type="Gene3D" id="3.30.70.1350">
    <property type="entry name" value="Cation efflux protein, cytoplasmic domain"/>
    <property type="match status" value="1"/>
</dbReference>
<feature type="transmembrane region" description="Helical" evidence="7">
    <location>
        <begin position="76"/>
        <end position="99"/>
    </location>
</feature>
<evidence type="ECO:0000256" key="3">
    <source>
        <dbReference type="ARBA" id="ARBA00022448"/>
    </source>
</evidence>
<evidence type="ECO:0000256" key="4">
    <source>
        <dbReference type="ARBA" id="ARBA00022692"/>
    </source>
</evidence>
<evidence type="ECO:0000259" key="9">
    <source>
        <dbReference type="Pfam" id="PF16916"/>
    </source>
</evidence>
<feature type="domain" description="Cation efflux protein cytoplasmic" evidence="9">
    <location>
        <begin position="213"/>
        <end position="287"/>
    </location>
</feature>
<dbReference type="InterPro" id="IPR027470">
    <property type="entry name" value="Cation_efflux_CTD"/>
</dbReference>
<dbReference type="FunFam" id="1.20.1510.10:FF:000006">
    <property type="entry name" value="Divalent cation efflux transporter"/>
    <property type="match status" value="1"/>
</dbReference>
<evidence type="ECO:0000256" key="2">
    <source>
        <dbReference type="ARBA" id="ARBA00008114"/>
    </source>
</evidence>
<dbReference type="GO" id="GO:0005886">
    <property type="term" value="C:plasma membrane"/>
    <property type="evidence" value="ECO:0007669"/>
    <property type="project" value="TreeGrafter"/>
</dbReference>
<keyword evidence="3" id="KW-0813">Transport</keyword>
<reference evidence="10 11" key="1">
    <citation type="submission" date="2015-01" db="EMBL/GenBank/DDBJ databases">
        <authorList>
            <person name="Aslett A.Martin."/>
            <person name="De Silva Nishadi"/>
        </authorList>
    </citation>
    <scope>NUCLEOTIDE SEQUENCE [LARGE SCALE GENOMIC DNA]</scope>
    <source>
        <strain evidence="10 11">R28058</strain>
    </source>
</reference>
<evidence type="ECO:0000256" key="1">
    <source>
        <dbReference type="ARBA" id="ARBA00004141"/>
    </source>
</evidence>
<dbReference type="RefSeq" id="WP_055342268.1">
    <property type="nucleotide sequence ID" value="NZ_CDNI01000003.1"/>
</dbReference>
<dbReference type="PANTHER" id="PTHR43840">
    <property type="entry name" value="MITOCHONDRIAL METAL TRANSPORTER 1-RELATED"/>
    <property type="match status" value="1"/>
</dbReference>
<dbReference type="AlphaFoldDB" id="A0A0C7G7U6"/>
<name>A0A0C7G7U6_PARSO</name>
<dbReference type="PANTHER" id="PTHR43840:SF15">
    <property type="entry name" value="MITOCHONDRIAL METAL TRANSPORTER 1-RELATED"/>
    <property type="match status" value="1"/>
</dbReference>
<dbReference type="Pfam" id="PF01545">
    <property type="entry name" value="Cation_efflux"/>
    <property type="match status" value="1"/>
</dbReference>
<keyword evidence="5 7" id="KW-1133">Transmembrane helix</keyword>
<dbReference type="GO" id="GO:0015093">
    <property type="term" value="F:ferrous iron transmembrane transporter activity"/>
    <property type="evidence" value="ECO:0007669"/>
    <property type="project" value="TreeGrafter"/>
</dbReference>
<feature type="transmembrane region" description="Helical" evidence="7">
    <location>
        <begin position="12"/>
        <end position="34"/>
    </location>
</feature>
<feature type="transmembrane region" description="Helical" evidence="7">
    <location>
        <begin position="158"/>
        <end position="179"/>
    </location>
</feature>
<dbReference type="NCBIfam" id="TIGR01297">
    <property type="entry name" value="CDF"/>
    <property type="match status" value="1"/>
</dbReference>
<dbReference type="InterPro" id="IPR036837">
    <property type="entry name" value="Cation_efflux_CTD_sf"/>
</dbReference>
<proteinExistence type="inferred from homology"/>
<keyword evidence="6 7" id="KW-0472">Membrane</keyword>
<dbReference type="Proteomes" id="UP000049127">
    <property type="component" value="Unassembled WGS sequence"/>
</dbReference>
<protein>
    <submittedName>
        <fullName evidence="10">Cation efflux protein</fullName>
    </submittedName>
</protein>
<dbReference type="GO" id="GO:0015341">
    <property type="term" value="F:zinc efflux antiporter activity"/>
    <property type="evidence" value="ECO:0007669"/>
    <property type="project" value="TreeGrafter"/>
</dbReference>
<accession>A0A0C7G7U6</accession>
<dbReference type="InterPro" id="IPR027469">
    <property type="entry name" value="Cation_efflux_TMD_sf"/>
</dbReference>
<evidence type="ECO:0000313" key="10">
    <source>
        <dbReference type="EMBL" id="CEQ04253.1"/>
    </source>
</evidence>
<evidence type="ECO:0000256" key="6">
    <source>
        <dbReference type="ARBA" id="ARBA00023136"/>
    </source>
</evidence>
<keyword evidence="4 7" id="KW-0812">Transmembrane</keyword>
<sequence>MINKNYRDVKLVLWIILFANLVVSISKVLIGFITKSASITADGFHSISDASSNLVGLIGINLASKPSDKKHPYGHYKFEILTGLFIGAMLLFMGCKIIIEAKNKFLNPEVLIISKENIIILIITLIINIFVSIYEYKKGKNLDSYILISDSLHTRSDIFVSIGVIMGLIGIKLGLPIIIDPIISIGVSICIFHSAYEIFKSAIDVLVDTAVLEEENITAILKNIDEIKDIHNIRSRGSENNIYIDMHIMVEPSTTVYEAHNLEHSIANIIKKHINENTQVIIHIEPFIK</sequence>
<evidence type="ECO:0000256" key="7">
    <source>
        <dbReference type="SAM" id="Phobius"/>
    </source>
</evidence>
<dbReference type="InterPro" id="IPR058533">
    <property type="entry name" value="Cation_efflux_TM"/>
</dbReference>
<evidence type="ECO:0000259" key="8">
    <source>
        <dbReference type="Pfam" id="PF01545"/>
    </source>
</evidence>
<evidence type="ECO:0000313" key="11">
    <source>
        <dbReference type="Proteomes" id="UP000049127"/>
    </source>
</evidence>
<gene>
    <name evidence="10" type="primary">fieF_1</name>
    <name evidence="10" type="ORF">R28058_19861</name>
</gene>
<dbReference type="Gene3D" id="1.20.1510.10">
    <property type="entry name" value="Cation efflux protein transmembrane domain"/>
    <property type="match status" value="1"/>
</dbReference>
<comment type="subcellular location">
    <subcellularLocation>
        <location evidence="1">Membrane</location>
        <topology evidence="1">Multi-pass membrane protein</topology>
    </subcellularLocation>
</comment>
<dbReference type="SUPFAM" id="SSF160240">
    <property type="entry name" value="Cation efflux protein cytoplasmic domain-like"/>
    <property type="match status" value="1"/>
</dbReference>
<dbReference type="GO" id="GO:0006882">
    <property type="term" value="P:intracellular zinc ion homeostasis"/>
    <property type="evidence" value="ECO:0007669"/>
    <property type="project" value="TreeGrafter"/>
</dbReference>